<dbReference type="InterPro" id="IPR050218">
    <property type="entry name" value="LptD"/>
</dbReference>
<evidence type="ECO:0000313" key="1">
    <source>
        <dbReference type="EMBL" id="SVD96751.1"/>
    </source>
</evidence>
<feature type="non-terminal residue" evidence="1">
    <location>
        <position position="1"/>
    </location>
</feature>
<gene>
    <name evidence="1" type="ORF">METZ01_LOCUS449605</name>
</gene>
<reference evidence="1" key="1">
    <citation type="submission" date="2018-05" db="EMBL/GenBank/DDBJ databases">
        <authorList>
            <person name="Lanie J.A."/>
            <person name="Ng W.-L."/>
            <person name="Kazmierczak K.M."/>
            <person name="Andrzejewski T.M."/>
            <person name="Davidsen T.M."/>
            <person name="Wayne K.J."/>
            <person name="Tettelin H."/>
            <person name="Glass J.I."/>
            <person name="Rusch D."/>
            <person name="Podicherti R."/>
            <person name="Tsui H.-C.T."/>
            <person name="Winkler M.E."/>
        </authorList>
    </citation>
    <scope>NUCLEOTIDE SEQUENCE</scope>
</reference>
<dbReference type="GO" id="GO:0009279">
    <property type="term" value="C:cell outer membrane"/>
    <property type="evidence" value="ECO:0007669"/>
    <property type="project" value="TreeGrafter"/>
</dbReference>
<dbReference type="EMBL" id="UINC01185178">
    <property type="protein sequence ID" value="SVD96751.1"/>
    <property type="molecule type" value="Genomic_DNA"/>
</dbReference>
<proteinExistence type="predicted"/>
<protein>
    <submittedName>
        <fullName evidence="1">Uncharacterized protein</fullName>
    </submittedName>
</protein>
<accession>A0A382ZMS1</accession>
<dbReference type="PANTHER" id="PTHR30189">
    <property type="entry name" value="LPS-ASSEMBLY PROTEIN"/>
    <property type="match status" value="1"/>
</dbReference>
<dbReference type="GO" id="GO:1990351">
    <property type="term" value="C:transporter complex"/>
    <property type="evidence" value="ECO:0007669"/>
    <property type="project" value="TreeGrafter"/>
</dbReference>
<organism evidence="1">
    <name type="scientific">marine metagenome</name>
    <dbReference type="NCBI Taxonomy" id="408172"/>
    <lineage>
        <taxon>unclassified sequences</taxon>
        <taxon>metagenomes</taxon>
        <taxon>ecological metagenomes</taxon>
    </lineage>
</organism>
<sequence length="158" mass="18220">GKIQWDTELHRMVSSYAGFSFRSPQAYLINLFHIVERAPVSYLELTRLENKRLSHASIAVPLSPHWRIVGLWNYDWNRQESIESVAAVEYNGCCWNAKLAYREFIDTFRGTENSQQAYRALRKRSGIFIEFQLKGLGNIGSDLAKLLGRTVPGFSDQY</sequence>
<dbReference type="PANTHER" id="PTHR30189:SF1">
    <property type="entry name" value="LPS-ASSEMBLY PROTEIN LPTD"/>
    <property type="match status" value="1"/>
</dbReference>
<dbReference type="AlphaFoldDB" id="A0A382ZMS1"/>
<name>A0A382ZMS1_9ZZZZ</name>